<protein>
    <recommendedName>
        <fullName evidence="2">SnoaL-like domain-containing protein</fullName>
    </recommendedName>
</protein>
<feature type="compositionally biased region" description="Low complexity" evidence="1">
    <location>
        <begin position="153"/>
        <end position="163"/>
    </location>
</feature>
<organism evidence="3 4">
    <name type="scientific">Purpureocillium lilacinum</name>
    <name type="common">Paecilomyces lilacinus</name>
    <dbReference type="NCBI Taxonomy" id="33203"/>
    <lineage>
        <taxon>Eukaryota</taxon>
        <taxon>Fungi</taxon>
        <taxon>Dikarya</taxon>
        <taxon>Ascomycota</taxon>
        <taxon>Pezizomycotina</taxon>
        <taxon>Sordariomycetes</taxon>
        <taxon>Hypocreomycetidae</taxon>
        <taxon>Hypocreales</taxon>
        <taxon>Ophiocordycipitaceae</taxon>
        <taxon>Purpureocillium</taxon>
    </lineage>
</organism>
<reference evidence="3 4" key="1">
    <citation type="journal article" date="2024" name="Microbiol. Resour. Announc.">
        <title>Genome annotations for the ascomycete fungi Trichoderma harzianum, Trichoderma aggressivum, and Purpureocillium lilacinum.</title>
        <authorList>
            <person name="Beijen E.P.W."/>
            <person name="Ohm R.A."/>
        </authorList>
    </citation>
    <scope>NUCLEOTIDE SEQUENCE [LARGE SCALE GENOMIC DNA]</scope>
    <source>
        <strain evidence="3 4">CBS 150709</strain>
    </source>
</reference>
<dbReference type="Proteomes" id="UP001287286">
    <property type="component" value="Unassembled WGS sequence"/>
</dbReference>
<keyword evidence="4" id="KW-1185">Reference proteome</keyword>
<proteinExistence type="predicted"/>
<evidence type="ECO:0000313" key="4">
    <source>
        <dbReference type="Proteomes" id="UP001287286"/>
    </source>
</evidence>
<sequence length="290" mass="31945">MILLPAPRPPRGVHMSVRRRRRRPLPLPAGPATRADRPSRMPPSPPPKLPRMLSRPARVSDASAVGGRTNARARAASYWPWAHHTRAGRVMQAPAGVAWRGPPNNRQSTRWVTIPCTRRGGGGVQEGRRPAQHHTHMPLHQPHNETPKMAPSQDQTQDQTQDQGLSYHALSSLPQRFFSAVDRKDLDALIALFAPDATLTVQTDHVTLRGAAAIRDMFARFMDSSVSMSHEVTGVVVDAKSRRVATEQRYSGTLADGTTNDMCNCNFFDVGPDGRFTRVVIWMGGGSPLK</sequence>
<dbReference type="Pfam" id="PF12680">
    <property type="entry name" value="SnoaL_2"/>
    <property type="match status" value="1"/>
</dbReference>
<feature type="domain" description="SnoaL-like" evidence="2">
    <location>
        <begin position="175"/>
        <end position="278"/>
    </location>
</feature>
<dbReference type="Gene3D" id="3.10.450.50">
    <property type="match status" value="1"/>
</dbReference>
<evidence type="ECO:0000313" key="3">
    <source>
        <dbReference type="EMBL" id="KAK4087872.1"/>
    </source>
</evidence>
<feature type="region of interest" description="Disordered" evidence="1">
    <location>
        <begin position="115"/>
        <end position="163"/>
    </location>
</feature>
<accession>A0ABR0BV12</accession>
<dbReference type="EMBL" id="JAWRVI010000029">
    <property type="protein sequence ID" value="KAK4087872.1"/>
    <property type="molecule type" value="Genomic_DNA"/>
</dbReference>
<dbReference type="CDD" id="cd00531">
    <property type="entry name" value="NTF2_like"/>
    <property type="match status" value="1"/>
</dbReference>
<evidence type="ECO:0000256" key="1">
    <source>
        <dbReference type="SAM" id="MobiDB-lite"/>
    </source>
</evidence>
<dbReference type="InterPro" id="IPR032710">
    <property type="entry name" value="NTF2-like_dom_sf"/>
</dbReference>
<feature type="region of interest" description="Disordered" evidence="1">
    <location>
        <begin position="1"/>
        <end position="68"/>
    </location>
</feature>
<feature type="compositionally biased region" description="Pro residues" evidence="1">
    <location>
        <begin position="40"/>
        <end position="49"/>
    </location>
</feature>
<dbReference type="InterPro" id="IPR037401">
    <property type="entry name" value="SnoaL-like"/>
</dbReference>
<dbReference type="SUPFAM" id="SSF54427">
    <property type="entry name" value="NTF2-like"/>
    <property type="match status" value="1"/>
</dbReference>
<feature type="compositionally biased region" description="Pro residues" evidence="1">
    <location>
        <begin position="1"/>
        <end position="10"/>
    </location>
</feature>
<gene>
    <name evidence="3" type="ORF">Purlil1_7929</name>
</gene>
<name>A0ABR0BV12_PURLI</name>
<evidence type="ECO:0000259" key="2">
    <source>
        <dbReference type="Pfam" id="PF12680"/>
    </source>
</evidence>
<comment type="caution">
    <text evidence="3">The sequence shown here is derived from an EMBL/GenBank/DDBJ whole genome shotgun (WGS) entry which is preliminary data.</text>
</comment>